<evidence type="ECO:0000313" key="2">
    <source>
        <dbReference type="Proteomes" id="UP000652761"/>
    </source>
</evidence>
<gene>
    <name evidence="1" type="ORF">Taro_019564</name>
</gene>
<dbReference type="Proteomes" id="UP000652761">
    <property type="component" value="Unassembled WGS sequence"/>
</dbReference>
<proteinExistence type="predicted"/>
<protein>
    <submittedName>
        <fullName evidence="1">Uncharacterized protein</fullName>
    </submittedName>
</protein>
<evidence type="ECO:0000313" key="1">
    <source>
        <dbReference type="EMBL" id="MQL87028.1"/>
    </source>
</evidence>
<accession>A0A843UU42</accession>
<comment type="caution">
    <text evidence="1">The sequence shown here is derived from an EMBL/GenBank/DDBJ whole genome shotgun (WGS) entry which is preliminary data.</text>
</comment>
<dbReference type="EMBL" id="NMUH01000946">
    <property type="protein sequence ID" value="MQL87028.1"/>
    <property type="molecule type" value="Genomic_DNA"/>
</dbReference>
<reference evidence="1" key="1">
    <citation type="submission" date="2017-07" db="EMBL/GenBank/DDBJ databases">
        <title>Taro Niue Genome Assembly and Annotation.</title>
        <authorList>
            <person name="Atibalentja N."/>
            <person name="Keating K."/>
            <person name="Fields C.J."/>
        </authorList>
    </citation>
    <scope>NUCLEOTIDE SEQUENCE</scope>
    <source>
        <strain evidence="1">Niue_2</strain>
        <tissue evidence="1">Leaf</tissue>
    </source>
</reference>
<dbReference type="AlphaFoldDB" id="A0A843UU42"/>
<sequence length="160" mass="17796">MNARLASSSSSSLELDSLSESLLLSHAAVMAFFLYPPDSSSELSSTALRAFVCFFLLDDSLNLSMFISWAMRDPMSFSNDILFKSLASSIAVTLGVQEDGVNGHKTINQSQVKNTKKNTSSGHVSTARKFPVDRYTYPEQTSYWKLKWSSRCQQLKTACR</sequence>
<organism evidence="1 2">
    <name type="scientific">Colocasia esculenta</name>
    <name type="common">Wild taro</name>
    <name type="synonym">Arum esculentum</name>
    <dbReference type="NCBI Taxonomy" id="4460"/>
    <lineage>
        <taxon>Eukaryota</taxon>
        <taxon>Viridiplantae</taxon>
        <taxon>Streptophyta</taxon>
        <taxon>Embryophyta</taxon>
        <taxon>Tracheophyta</taxon>
        <taxon>Spermatophyta</taxon>
        <taxon>Magnoliopsida</taxon>
        <taxon>Liliopsida</taxon>
        <taxon>Araceae</taxon>
        <taxon>Aroideae</taxon>
        <taxon>Colocasieae</taxon>
        <taxon>Colocasia</taxon>
    </lineage>
</organism>
<keyword evidence="2" id="KW-1185">Reference proteome</keyword>
<name>A0A843UU42_COLES</name>